<accession>A0ABV7M1X3</accession>
<dbReference type="PANTHER" id="PTHR47495:SF2">
    <property type="entry name" value="ALDEHYDE DEHYDROGENASE"/>
    <property type="match status" value="1"/>
</dbReference>
<dbReference type="SUPFAM" id="SSF56003">
    <property type="entry name" value="Molybdenum cofactor-binding domain"/>
    <property type="match status" value="2"/>
</dbReference>
<feature type="domain" description="Aldehyde oxidase/xanthine dehydrogenase a/b hammerhead" evidence="1">
    <location>
        <begin position="224"/>
        <end position="302"/>
    </location>
</feature>
<dbReference type="InterPro" id="IPR046867">
    <property type="entry name" value="AldOxase/xan_DH_MoCoBD2"/>
</dbReference>
<dbReference type="InterPro" id="IPR052516">
    <property type="entry name" value="N-heterocyclic_Hydroxylase"/>
</dbReference>
<dbReference type="InterPro" id="IPR012368">
    <property type="entry name" value="OxRdtase_Mopterin-bd_su_IorB"/>
</dbReference>
<dbReference type="PANTHER" id="PTHR47495">
    <property type="entry name" value="ALDEHYDE DEHYDROGENASE"/>
    <property type="match status" value="1"/>
</dbReference>
<reference evidence="3" key="1">
    <citation type="journal article" date="2019" name="Int. J. Syst. Evol. Microbiol.">
        <title>The Global Catalogue of Microorganisms (GCM) 10K type strain sequencing project: providing services to taxonomists for standard genome sequencing and annotation.</title>
        <authorList>
            <consortium name="The Broad Institute Genomics Platform"/>
            <consortium name="The Broad Institute Genome Sequencing Center for Infectious Disease"/>
            <person name="Wu L."/>
            <person name="Ma J."/>
        </authorList>
    </citation>
    <scope>NUCLEOTIDE SEQUENCE [LARGE SCALE GENOMIC DNA]</scope>
    <source>
        <strain evidence="3">KCTC 12847</strain>
    </source>
</reference>
<dbReference type="Proteomes" id="UP001595640">
    <property type="component" value="Unassembled WGS sequence"/>
</dbReference>
<sequence>MSKDDSKLESPERRELIKVSGLALGGLLIATCLPPVIHKSAATQIVEEGASGDSPAGPAELGAFIRIDPTGGVTLIMPKIEMGQGVQSSLAAMLAEELEVDLSQVTLQEAPPNEELYVDPILNFQATGGSTSARSFWRPLREAGATGRILLVQAAADEWGISSEVCEARNGAVHGPDGQQLGYGELVEAAAELPVPEQIPLKSPDQFRLIGKPLQRLDTPPKVNGSAKFTTDLQLTDMKIATTRTCPVLGGTLASVDDREARRIPGVREIIPLKDAVAVIGDHTWAAIQGARALKVEWNFGDNARLSSEQIEQALRDAADRDGALATDEGDIDAALDGVDTQIEAEYEMPFLAHAALEPMSCVAQVRVDACELWVGTQVPVMAQQAAAKVSGLPPEKVIVNNQLIGGAFGRRLEVDFIAQAVDIARNVFYPVKLIWTREEDTTHDLYRPHYLDRFRAGLDGNGLPVGWSHTIVGGSVMARFSPQALGENGLDPDAIEISAKPIYHLPNLRVRYVPEDPVALRVSWWRGVGQLHGAYVVEGFIDELAIAAEQDPVDYRLRLLQDQPRAQAVLRLAAEKAGWGQTLPDGHGRGVAVHQVFGSYLATVVELATTPQGGLRINRLICAVDCGLALNPTSVRSQIEGGTLFGLSAALFNEVTVKDGHVQQSNFHDYRQIRISDAPPVEVHLIDSQETPGGIGEAGTALIAPALVNALYAATGKRIRRLPLSRAGYHVLAREA</sequence>
<dbReference type="Gene3D" id="3.30.365.10">
    <property type="entry name" value="Aldehyde oxidase/xanthine dehydrogenase, molybdopterin binding domain"/>
    <property type="match status" value="4"/>
</dbReference>
<dbReference type="PROSITE" id="PS51318">
    <property type="entry name" value="TAT"/>
    <property type="match status" value="1"/>
</dbReference>
<dbReference type="InterPro" id="IPR008274">
    <property type="entry name" value="AldOxase/xan_DH_MoCoBD1"/>
</dbReference>
<dbReference type="InterPro" id="IPR037165">
    <property type="entry name" value="AldOxase/xan_DH_Mopterin-bd_sf"/>
</dbReference>
<dbReference type="InterPro" id="IPR006311">
    <property type="entry name" value="TAT_signal"/>
</dbReference>
<name>A0ABV7M1X3_9GAMM</name>
<dbReference type="EMBL" id="JBHRUH010000019">
    <property type="protein sequence ID" value="MFC3292876.1"/>
    <property type="molecule type" value="Genomic_DNA"/>
</dbReference>
<gene>
    <name evidence="2" type="ORF">ACFOEI_12460</name>
</gene>
<comment type="caution">
    <text evidence="2">The sequence shown here is derived from an EMBL/GenBank/DDBJ whole genome shotgun (WGS) entry which is preliminary data.</text>
</comment>
<dbReference type="InterPro" id="IPR000674">
    <property type="entry name" value="Ald_Oxase/Xan_DH_a/b"/>
</dbReference>
<protein>
    <submittedName>
        <fullName evidence="2">Molybdopterin cofactor-binding domain-containing protein</fullName>
    </submittedName>
</protein>
<dbReference type="Pfam" id="PF20256">
    <property type="entry name" value="MoCoBD_2"/>
    <property type="match status" value="2"/>
</dbReference>
<dbReference type="RefSeq" id="WP_019019729.1">
    <property type="nucleotide sequence ID" value="NZ_BMXD01000010.1"/>
</dbReference>
<keyword evidence="3" id="KW-1185">Reference proteome</keyword>
<dbReference type="Pfam" id="PF02738">
    <property type="entry name" value="MoCoBD_1"/>
    <property type="match status" value="1"/>
</dbReference>
<evidence type="ECO:0000313" key="2">
    <source>
        <dbReference type="EMBL" id="MFC3292876.1"/>
    </source>
</evidence>
<dbReference type="Gene3D" id="3.90.1170.50">
    <property type="entry name" value="Aldehyde oxidase/xanthine dehydrogenase, a/b hammerhead"/>
    <property type="match status" value="1"/>
</dbReference>
<dbReference type="SMART" id="SM01008">
    <property type="entry name" value="Ald_Xan_dh_C"/>
    <property type="match status" value="1"/>
</dbReference>
<organism evidence="2 3">
    <name type="scientific">Modicisalibacter luteus</name>
    <dbReference type="NCBI Taxonomy" id="453962"/>
    <lineage>
        <taxon>Bacteria</taxon>
        <taxon>Pseudomonadati</taxon>
        <taxon>Pseudomonadota</taxon>
        <taxon>Gammaproteobacteria</taxon>
        <taxon>Oceanospirillales</taxon>
        <taxon>Halomonadaceae</taxon>
        <taxon>Modicisalibacter</taxon>
    </lineage>
</organism>
<proteinExistence type="predicted"/>
<evidence type="ECO:0000313" key="3">
    <source>
        <dbReference type="Proteomes" id="UP001595640"/>
    </source>
</evidence>
<dbReference type="PIRSF" id="PIRSF036389">
    <property type="entry name" value="IOR_B"/>
    <property type="match status" value="1"/>
</dbReference>
<evidence type="ECO:0000259" key="1">
    <source>
        <dbReference type="SMART" id="SM01008"/>
    </source>
</evidence>